<organism evidence="2 3">
    <name type="scientific">Athelia psychrophila</name>
    <dbReference type="NCBI Taxonomy" id="1759441"/>
    <lineage>
        <taxon>Eukaryota</taxon>
        <taxon>Fungi</taxon>
        <taxon>Dikarya</taxon>
        <taxon>Basidiomycota</taxon>
        <taxon>Agaricomycotina</taxon>
        <taxon>Agaricomycetes</taxon>
        <taxon>Agaricomycetidae</taxon>
        <taxon>Atheliales</taxon>
        <taxon>Atheliaceae</taxon>
        <taxon>Athelia</taxon>
    </lineage>
</organism>
<protein>
    <submittedName>
        <fullName evidence="2">Uncharacterized protein</fullName>
    </submittedName>
</protein>
<evidence type="ECO:0000256" key="1">
    <source>
        <dbReference type="SAM" id="MobiDB-lite"/>
    </source>
</evidence>
<dbReference type="OrthoDB" id="3231855at2759"/>
<reference evidence="2 3" key="1">
    <citation type="journal article" date="2016" name="Mol. Biol. Evol.">
        <title>Comparative Genomics of Early-Diverging Mushroom-Forming Fungi Provides Insights into the Origins of Lignocellulose Decay Capabilities.</title>
        <authorList>
            <person name="Nagy L.G."/>
            <person name="Riley R."/>
            <person name="Tritt A."/>
            <person name="Adam C."/>
            <person name="Daum C."/>
            <person name="Floudas D."/>
            <person name="Sun H."/>
            <person name="Yadav J.S."/>
            <person name="Pangilinan J."/>
            <person name="Larsson K.H."/>
            <person name="Matsuura K."/>
            <person name="Barry K."/>
            <person name="Labutti K."/>
            <person name="Kuo R."/>
            <person name="Ohm R.A."/>
            <person name="Bhattacharya S.S."/>
            <person name="Shirouzu T."/>
            <person name="Yoshinaga Y."/>
            <person name="Martin F.M."/>
            <person name="Grigoriev I.V."/>
            <person name="Hibbett D.S."/>
        </authorList>
    </citation>
    <scope>NUCLEOTIDE SEQUENCE [LARGE SCALE GENOMIC DNA]</scope>
    <source>
        <strain evidence="2 3">CBS 109695</strain>
    </source>
</reference>
<name>A0A166F8Y7_9AGAM</name>
<sequence length="189" mass="20529">MPPMGYIQTLDTVPTYTIHHRSPIVMVSGIPPEAPGSPHTVPTVPIFNFSPPVVTEHEPLPIPEDGASISLPHSHGMTLPPPSDEWDHGHLSVAGLPNCNSFSSEITLPGTVLAGTRDSLINHADLLCKKAEEEDKIRSQLLTSTSNWRLSAEAWGKTPTIRQNGGPSQITMRMQHRSLRPSATYGSQH</sequence>
<proteinExistence type="predicted"/>
<accession>A0A166F8Y7</accession>
<evidence type="ECO:0000313" key="3">
    <source>
        <dbReference type="Proteomes" id="UP000076532"/>
    </source>
</evidence>
<keyword evidence="3" id="KW-1185">Reference proteome</keyword>
<dbReference type="EMBL" id="KV417592">
    <property type="protein sequence ID" value="KZP16558.1"/>
    <property type="molecule type" value="Genomic_DNA"/>
</dbReference>
<feature type="compositionally biased region" description="Polar residues" evidence="1">
    <location>
        <begin position="160"/>
        <end position="172"/>
    </location>
</feature>
<dbReference type="Proteomes" id="UP000076532">
    <property type="component" value="Unassembled WGS sequence"/>
</dbReference>
<evidence type="ECO:0000313" key="2">
    <source>
        <dbReference type="EMBL" id="KZP16558.1"/>
    </source>
</evidence>
<gene>
    <name evidence="2" type="ORF">FIBSPDRAFT_894984</name>
</gene>
<feature type="region of interest" description="Disordered" evidence="1">
    <location>
        <begin position="158"/>
        <end position="189"/>
    </location>
</feature>
<dbReference type="AlphaFoldDB" id="A0A166F8Y7"/>